<dbReference type="Proteomes" id="UP000886881">
    <property type="component" value="Unassembled WGS sequence"/>
</dbReference>
<proteinExistence type="predicted"/>
<evidence type="ECO:0000256" key="1">
    <source>
        <dbReference type="SAM" id="SignalP"/>
    </source>
</evidence>
<dbReference type="InterPro" id="IPR012669">
    <property type="entry name" value="Pectate_lyase"/>
</dbReference>
<gene>
    <name evidence="2" type="ORF">IAC35_03525</name>
</gene>
<name>A0A9D1GN33_9BACT</name>
<reference evidence="2" key="2">
    <citation type="journal article" date="2021" name="PeerJ">
        <title>Extensive microbial diversity within the chicken gut microbiome revealed by metagenomics and culture.</title>
        <authorList>
            <person name="Gilroy R."/>
            <person name="Ravi A."/>
            <person name="Getino M."/>
            <person name="Pursley I."/>
            <person name="Horton D.L."/>
            <person name="Alikhan N.F."/>
            <person name="Baker D."/>
            <person name="Gharbi K."/>
            <person name="Hall N."/>
            <person name="Watson M."/>
            <person name="Adriaenssens E.M."/>
            <person name="Foster-Nyarko E."/>
            <person name="Jarju S."/>
            <person name="Secka A."/>
            <person name="Antonio M."/>
            <person name="Oren A."/>
            <person name="Chaudhuri R.R."/>
            <person name="La Ragione R."/>
            <person name="Hildebrand F."/>
            <person name="Pallen M.J."/>
        </authorList>
    </citation>
    <scope>NUCLEOTIDE SEQUENCE</scope>
    <source>
        <strain evidence="2">ChiHecec2B26-709</strain>
    </source>
</reference>
<dbReference type="EMBL" id="DVLC01000068">
    <property type="protein sequence ID" value="HIT46911.1"/>
    <property type="molecule type" value="Genomic_DNA"/>
</dbReference>
<organism evidence="2 3">
    <name type="scientific">Candidatus Cryptobacteroides merdipullorum</name>
    <dbReference type="NCBI Taxonomy" id="2840771"/>
    <lineage>
        <taxon>Bacteria</taxon>
        <taxon>Pseudomonadati</taxon>
        <taxon>Bacteroidota</taxon>
        <taxon>Bacteroidia</taxon>
        <taxon>Bacteroidales</taxon>
        <taxon>Candidatus Cryptobacteroides</taxon>
    </lineage>
</organism>
<dbReference type="Pfam" id="PF09492">
    <property type="entry name" value="Pec_lyase"/>
    <property type="match status" value="1"/>
</dbReference>
<dbReference type="AlphaFoldDB" id="A0A9D1GN33"/>
<feature type="signal peptide" evidence="1">
    <location>
        <begin position="1"/>
        <end position="22"/>
    </location>
</feature>
<accession>A0A9D1GN33</accession>
<dbReference type="GO" id="GO:0016829">
    <property type="term" value="F:lyase activity"/>
    <property type="evidence" value="ECO:0007669"/>
    <property type="project" value="UniProtKB-KW"/>
</dbReference>
<feature type="chain" id="PRO_5038845870" evidence="1">
    <location>
        <begin position="23"/>
        <end position="509"/>
    </location>
</feature>
<dbReference type="Gene3D" id="1.50.10.20">
    <property type="match status" value="1"/>
</dbReference>
<keyword evidence="2" id="KW-0456">Lyase</keyword>
<sequence length="509" mass="57212">MKHTLLTILLCVLPLSAIPAEAARADLAEEAGEAMKKACSYLIDEVSCNGGFVWYYLPDFSRRWGELEATPTMIWLQDPGTAGVGNMLLDAYEATGDEFYYSAAEKVGAALIHAQLDCGGWNYVYDFSGRDSLIRWYDTVGASAWRLEEFQEFMDNATFDDGCTVCCTRMLLRLYHKKLDPKYRPAIDKALDFVLESQYPSGGWPQRWPLRDNYSSCITLNDSVTQDAAALMLEAYGIFGDKRYRESAMRAMYLTILLQQGQPYAGWSDQYSVEDLKPAAARTYEPRSVNPATTVSMIRQMTEYYRLTGDTRFLSGIPAAIGFLESLRLPESEVERWGRTSDDPEAFLVPRFICPETGEPMYIHRRGSNSYNGRYYSDDDISGTIRHYSSAVWVNTAQLRREYEAVLAGKAEVPANEPGPVSEAEVKKIISELDGDGRWLTPLTNTSNPYLPCPGTGPSDETAYCATNAGDCYDTSPYRLDEPVPGISVQEYMRRIGLLTEFIKENKDK</sequence>
<evidence type="ECO:0000313" key="2">
    <source>
        <dbReference type="EMBL" id="HIT46911.1"/>
    </source>
</evidence>
<comment type="caution">
    <text evidence="2">The sequence shown here is derived from an EMBL/GenBank/DDBJ whole genome shotgun (WGS) entry which is preliminary data.</text>
</comment>
<dbReference type="SUPFAM" id="SSF81853">
    <property type="entry name" value="Family 10 polysaccharide lyase"/>
    <property type="match status" value="1"/>
</dbReference>
<keyword evidence="1" id="KW-0732">Signal</keyword>
<protein>
    <submittedName>
        <fullName evidence="2">Pectate lyase</fullName>
    </submittedName>
</protein>
<reference evidence="2" key="1">
    <citation type="submission" date="2020-10" db="EMBL/GenBank/DDBJ databases">
        <authorList>
            <person name="Gilroy R."/>
        </authorList>
    </citation>
    <scope>NUCLEOTIDE SEQUENCE</scope>
    <source>
        <strain evidence="2">ChiHecec2B26-709</strain>
    </source>
</reference>
<evidence type="ECO:0000313" key="3">
    <source>
        <dbReference type="Proteomes" id="UP000886881"/>
    </source>
</evidence>